<dbReference type="SMART" id="SM00387">
    <property type="entry name" value="HATPase_c"/>
    <property type="match status" value="1"/>
</dbReference>
<keyword evidence="11" id="KW-1185">Reference proteome</keyword>
<dbReference type="HOGENOM" id="CLU_000445_34_2_5"/>
<dbReference type="Pfam" id="PF13191">
    <property type="entry name" value="AAA_16"/>
    <property type="match status" value="1"/>
</dbReference>
<dbReference type="Proteomes" id="UP000007058">
    <property type="component" value="Chromosome"/>
</dbReference>
<dbReference type="OrthoDB" id="9789238at2"/>
<dbReference type="InterPro" id="IPR003594">
    <property type="entry name" value="HATPase_dom"/>
</dbReference>
<dbReference type="SUPFAM" id="SSF55781">
    <property type="entry name" value="GAF domain-like"/>
    <property type="match status" value="1"/>
</dbReference>
<reference evidence="10 11" key="1">
    <citation type="journal article" date="2005" name="DNA Res.">
        <title>Complete genome sequence of the facultative anaerobic magnetotactic bacterium Magnetospirillum sp. strain AMB-1.</title>
        <authorList>
            <person name="Matsunaga T."/>
            <person name="Okamura Y."/>
            <person name="Fukuda Y."/>
            <person name="Wahyudi A.T."/>
            <person name="Murase Y."/>
            <person name="Takeyama H."/>
        </authorList>
    </citation>
    <scope>NUCLEOTIDE SEQUENCE [LARGE SCALE GENOMIC DNA]</scope>
    <source>
        <strain evidence="11">ATCC 700264 / AMB-1</strain>
    </source>
</reference>
<dbReference type="Gene3D" id="1.10.510.10">
    <property type="entry name" value="Transferase(Phosphotransferase) domain 1"/>
    <property type="match status" value="1"/>
</dbReference>
<dbReference type="GO" id="GO:0000160">
    <property type="term" value="P:phosphorelay signal transduction system"/>
    <property type="evidence" value="ECO:0007669"/>
    <property type="project" value="InterPro"/>
</dbReference>
<dbReference type="EC" id="2.7.13.3" evidence="2"/>
<dbReference type="PROSITE" id="PS00109">
    <property type="entry name" value="PROTEIN_KINASE_TYR"/>
    <property type="match status" value="1"/>
</dbReference>
<dbReference type="InterPro" id="IPR027417">
    <property type="entry name" value="P-loop_NTPase"/>
</dbReference>
<accession>Q2W5X4</accession>
<evidence type="ECO:0000256" key="6">
    <source>
        <dbReference type="ARBA" id="ARBA00022777"/>
    </source>
</evidence>
<dbReference type="InterPro" id="IPR029016">
    <property type="entry name" value="GAF-like_dom_sf"/>
</dbReference>
<dbReference type="InterPro" id="IPR036890">
    <property type="entry name" value="HATPase_C_sf"/>
</dbReference>
<feature type="domain" description="Protein kinase" evidence="8">
    <location>
        <begin position="1"/>
        <end position="274"/>
    </location>
</feature>
<evidence type="ECO:0000256" key="4">
    <source>
        <dbReference type="ARBA" id="ARBA00022553"/>
    </source>
</evidence>
<name>Q2W5X4_PARM1</name>
<dbReference type="STRING" id="342108.amb1947"/>
<dbReference type="PRINTS" id="PR00344">
    <property type="entry name" value="BCTRLSENSOR"/>
</dbReference>
<dbReference type="Pfam" id="PF02518">
    <property type="entry name" value="HATPase_c"/>
    <property type="match status" value="1"/>
</dbReference>
<dbReference type="SUPFAM" id="SSF56112">
    <property type="entry name" value="Protein kinase-like (PK-like)"/>
    <property type="match status" value="1"/>
</dbReference>
<dbReference type="InterPro" id="IPR003018">
    <property type="entry name" value="GAF"/>
</dbReference>
<dbReference type="SMART" id="SM00065">
    <property type="entry name" value="GAF"/>
    <property type="match status" value="1"/>
</dbReference>
<dbReference type="InterPro" id="IPR000719">
    <property type="entry name" value="Prot_kinase_dom"/>
</dbReference>
<evidence type="ECO:0000256" key="3">
    <source>
        <dbReference type="ARBA" id="ARBA00021495"/>
    </source>
</evidence>
<dbReference type="Pfam" id="PF00069">
    <property type="entry name" value="Pkinase"/>
    <property type="match status" value="1"/>
</dbReference>
<dbReference type="SUPFAM" id="SSF55874">
    <property type="entry name" value="ATPase domain of HSP90 chaperone/DNA topoisomerase II/histidine kinase"/>
    <property type="match status" value="1"/>
</dbReference>
<evidence type="ECO:0000313" key="11">
    <source>
        <dbReference type="Proteomes" id="UP000007058"/>
    </source>
</evidence>
<dbReference type="Pfam" id="PF01590">
    <property type="entry name" value="GAF"/>
    <property type="match status" value="1"/>
</dbReference>
<dbReference type="Gene3D" id="3.30.565.10">
    <property type="entry name" value="Histidine kinase-like ATPase, C-terminal domain"/>
    <property type="match status" value="1"/>
</dbReference>
<dbReference type="Gene3D" id="3.30.450.40">
    <property type="match status" value="1"/>
</dbReference>
<dbReference type="InterPro" id="IPR008266">
    <property type="entry name" value="Tyr_kinase_AS"/>
</dbReference>
<dbReference type="SUPFAM" id="SSF47226">
    <property type="entry name" value="Histidine-containing phosphotransfer domain, HPT domain"/>
    <property type="match status" value="1"/>
</dbReference>
<dbReference type="InterPro" id="IPR053159">
    <property type="entry name" value="Hybrid_Histidine_Kinase"/>
</dbReference>
<dbReference type="PROSITE" id="PS50109">
    <property type="entry name" value="HIS_KIN"/>
    <property type="match status" value="1"/>
</dbReference>
<evidence type="ECO:0000259" key="8">
    <source>
        <dbReference type="PROSITE" id="PS50011"/>
    </source>
</evidence>
<keyword evidence="4" id="KW-0597">Phosphoprotein</keyword>
<dbReference type="Gene3D" id="3.40.50.300">
    <property type="entry name" value="P-loop containing nucleotide triphosphate hydrolases"/>
    <property type="match status" value="1"/>
</dbReference>
<organism evidence="10 11">
    <name type="scientific">Paramagnetospirillum magneticum (strain ATCC 700264 / AMB-1)</name>
    <name type="common">Magnetospirillum magneticum</name>
    <dbReference type="NCBI Taxonomy" id="342108"/>
    <lineage>
        <taxon>Bacteria</taxon>
        <taxon>Pseudomonadati</taxon>
        <taxon>Pseudomonadota</taxon>
        <taxon>Alphaproteobacteria</taxon>
        <taxon>Rhodospirillales</taxon>
        <taxon>Magnetospirillaceae</taxon>
        <taxon>Paramagnetospirillum</taxon>
    </lineage>
</organism>
<dbReference type="InterPro" id="IPR036641">
    <property type="entry name" value="HPT_dom_sf"/>
</dbReference>
<dbReference type="PANTHER" id="PTHR43642:SF1">
    <property type="entry name" value="HYBRID SIGNAL TRANSDUCTION HISTIDINE KINASE G"/>
    <property type="match status" value="1"/>
</dbReference>
<proteinExistence type="predicted"/>
<dbReference type="SUPFAM" id="SSF52540">
    <property type="entry name" value="P-loop containing nucleoside triphosphate hydrolases"/>
    <property type="match status" value="1"/>
</dbReference>
<evidence type="ECO:0000256" key="2">
    <source>
        <dbReference type="ARBA" id="ARBA00012438"/>
    </source>
</evidence>
<dbReference type="InterPro" id="IPR011009">
    <property type="entry name" value="Kinase-like_dom_sf"/>
</dbReference>
<dbReference type="InterPro" id="IPR041664">
    <property type="entry name" value="AAA_16"/>
</dbReference>
<comment type="catalytic activity">
    <reaction evidence="1">
        <text>ATP + protein L-histidine = ADP + protein N-phospho-L-histidine.</text>
        <dbReference type="EC" id="2.7.13.3"/>
    </reaction>
</comment>
<dbReference type="CDD" id="cd14014">
    <property type="entry name" value="STKc_PknB_like"/>
    <property type="match status" value="1"/>
</dbReference>
<keyword evidence="6" id="KW-0418">Kinase</keyword>
<comment type="function">
    <text evidence="7">Involved in the transmission of sensory signals from the chemoreceptors to the flagellar motors. CheA is autophosphorylated; it can transfer its phosphate group to either CheB or CheY.</text>
</comment>
<dbReference type="SMART" id="SM00220">
    <property type="entry name" value="S_TKc"/>
    <property type="match status" value="1"/>
</dbReference>
<dbReference type="GO" id="GO:0005524">
    <property type="term" value="F:ATP binding"/>
    <property type="evidence" value="ECO:0007669"/>
    <property type="project" value="InterPro"/>
</dbReference>
<evidence type="ECO:0000256" key="1">
    <source>
        <dbReference type="ARBA" id="ARBA00000085"/>
    </source>
</evidence>
<evidence type="ECO:0000313" key="10">
    <source>
        <dbReference type="EMBL" id="BAE50751.1"/>
    </source>
</evidence>
<sequence>MSVPSEFKVADILCRDEETLLARGTAAGGRAVLLRSTSSARPSQPVIDRLRREFALRSEIDAAWGAVPLSLDEVSGRLTLTLSDPGGVPLSQVIASRSGPLRMADVARLLRLSALLARTLGRVHVKGLIHKDITPSNILIDEAGATVTFTGFGAASQLRREQRHNQGAESVCGTFAYMAPEQTGRMNRSVDSRSDLYSLGVVLYEMFTGLRPFSAVDPMEWVHCHIARQPSPPHDRVAGLPDQISAIIMKLLAKTAEERYQTAEGLASDLEACLAEWTTAGRISGFPLAGSDHSGILTIPEHLYGRERESDILLAAFRRVADDGMPELVLVSGYSGVGKSALVNQIHPAMVERDGMFGAGKFDQHKRDIPYSTFAQAFHTLIRQILGAPESDIRRWREAFLDAVGPNGGLLIDLIPQLELVVGEQPGVPELPPGEAQVRFLTVFRRFVSVLARPEQPLVLFLDDLQWMDNGSMKLLEHLMTHPEVRHLLLIGSYRDNEVDSSHPLMLSVETIRKGGRPVDDIVLKPLNEDDLGHLVADTLRCAGERAAPLVRLIHQKTAGNPFFAIQFLSTLAEEKLLWFDQSKAEWRWDLGRIGDMGFSDNVVILMAAKLRRLPEADQAELRRIACLGNGTTLGTLAMAYDRTEEECLGSLEKAIQAGFLIRNGDRLSFTHDRIQEAAYLSLPIAEMVATHLQIGRRMLESLSAEEVDDRLFDVIHHLNLGRQMITSQAERDLLAGLNIQAGRKAKASSANASARVYFTLARNLLGADCWDVAHDNTFALFLDLSECEYLVGNHAQADALFELLLGKAATDDQSAQVWRLRFRMFMVSGRFGDAVAVAVKALERFGLACPETEEDTASAVQAARQELAGLLKGRHVADLVRLPECHVPAVRALIGLIADAIPAVYHVRPLLYPFLGLTAINLSLHHGVTEDSSAAFSGYSVSLVGRFEDFRTGLEFSELALKLGERFDSAPLKGTLLFRHGYFVTPWSKPIASIMPVLEETFRTCLDTGNLIYAAYVAYASAWMLFEKGEPLDVVLAHMRKYTPFAANARIPFAILMLRLQELFIAGLQGVELDVKPGIAGADSAENSYEALVATAHGYGIAFYHVVRQVTPYLMGRYEEALGAARETAALVPKISSSVIETSHHFYGALAITALYPSAEPERREEMAPWLAEHHRKLALWAEHCPETFAARAALIDAEMAALSGGGNEVMRLYERAILTAREHGQLHCEAIANERAGQFCLEQGLPSIAENYLRNARYCYTRWGALAKVAQLDQNFPRLAEAALADGAMTSFSGSADGLDLMTVIKAQQAVSGEIVLGKLVESLLRIVVEHAGADRGLLILRHGDSFRIEAEAVVEGDLIAVSTCAAPPTSDDLPLTVFQYVARTRERVVIDNAIGPNTYMTEGYAARSGVKSVMCLPVVTHGALSAVLYLENRLAAGAFTRKRVAVLDLLATQASISLENALLYTEMEERVRDRTRELAESLSAVKTKGDQVSALLDNSGQGFLSFRGDLVVEPEFSHPCLTFFGGSPAGKPVDELLFSGNEHARDTLRACIEEALKEHDTSRAELYLSLLPEEISIGRRVLKAEFKPLNRSIMVVLTDITGEKALAAQVARERTRLEMIVSAVTYGNDFFDAVAEFTNFVQDGAGMWRGRDRAVLYRTIHTFKGTFNQLGFHHLPTQLHDVESSLQRLGRRGDAAEAATMVFARDWQAVLNADLETVREALGDDFMARRGVVTVTPEQAKRFERFARGLLSETDIPNVLEEIAAIRTVSLRQAIADFDKMIHQISARLEKEVAPLVVEGDDVRIDPEVFGPFLRSLGHVFRNAIDHGIEDPDSRLSTGKSEIGTITCAIRRNNGALDIDIADDGAGIDVETLRRRAAELTSDDVSDWDIADLVFAEGISIRAEATELSGRGVGMTAVKASVEELGGSIRIDSRPGHGTHFLFHIPFPPQVEGRAQ</sequence>
<gene>
    <name evidence="10" type="ordered locus">amb1947</name>
</gene>
<evidence type="ECO:0000256" key="7">
    <source>
        <dbReference type="ARBA" id="ARBA00035100"/>
    </source>
</evidence>
<dbReference type="RefSeq" id="WP_011384350.1">
    <property type="nucleotide sequence ID" value="NC_007626.1"/>
</dbReference>
<dbReference type="KEGG" id="mag:amb1947"/>
<dbReference type="GO" id="GO:0004673">
    <property type="term" value="F:protein histidine kinase activity"/>
    <property type="evidence" value="ECO:0007669"/>
    <property type="project" value="UniProtKB-EC"/>
</dbReference>
<dbReference type="PROSITE" id="PS50011">
    <property type="entry name" value="PROTEIN_KINASE_DOM"/>
    <property type="match status" value="1"/>
</dbReference>
<dbReference type="InterPro" id="IPR004358">
    <property type="entry name" value="Sig_transdc_His_kin-like_C"/>
</dbReference>
<feature type="domain" description="Histidine kinase" evidence="9">
    <location>
        <begin position="1820"/>
        <end position="1952"/>
    </location>
</feature>
<protein>
    <recommendedName>
        <fullName evidence="3">Chemotaxis protein CheA</fullName>
        <ecNumber evidence="2">2.7.13.3</ecNumber>
    </recommendedName>
</protein>
<dbReference type="EMBL" id="AP007255">
    <property type="protein sequence ID" value="BAE50751.1"/>
    <property type="molecule type" value="Genomic_DNA"/>
</dbReference>
<keyword evidence="5" id="KW-0808">Transferase</keyword>
<dbReference type="FunFam" id="3.30.565.10:FF:000016">
    <property type="entry name" value="Chemotaxis protein CheA, putative"/>
    <property type="match status" value="1"/>
</dbReference>
<dbReference type="InterPro" id="IPR005467">
    <property type="entry name" value="His_kinase_dom"/>
</dbReference>
<evidence type="ECO:0000259" key="9">
    <source>
        <dbReference type="PROSITE" id="PS50109"/>
    </source>
</evidence>
<evidence type="ECO:0000256" key="5">
    <source>
        <dbReference type="ARBA" id="ARBA00022679"/>
    </source>
</evidence>
<dbReference type="PANTHER" id="PTHR43642">
    <property type="entry name" value="HYBRID SIGNAL TRANSDUCTION HISTIDINE KINASE G"/>
    <property type="match status" value="1"/>
</dbReference>